<dbReference type="AlphaFoldDB" id="A0A9P0ZXH8"/>
<dbReference type="InterPro" id="IPR036754">
    <property type="entry name" value="YbaK/aa-tRNA-synt-asso_dom_sf"/>
</dbReference>
<name>A0A9P0ZXH8_CUSEU</name>
<dbReference type="PANTHER" id="PTHR31423:SF3">
    <property type="entry name" value="PROLYL-TRNA SYNTHETASE ASSOCIATED DOMAIN-CONTAINING PROTEIN 1-RELATED"/>
    <property type="match status" value="1"/>
</dbReference>
<dbReference type="FunFam" id="3.90.960.10:FF:000005">
    <property type="entry name" value="Putative prolyl-tRNA synthetase"/>
    <property type="match status" value="1"/>
</dbReference>
<reference evidence="3" key="1">
    <citation type="submission" date="2022-07" db="EMBL/GenBank/DDBJ databases">
        <authorList>
            <person name="Macas J."/>
            <person name="Novak P."/>
            <person name="Neumann P."/>
        </authorList>
    </citation>
    <scope>NUCLEOTIDE SEQUENCE</scope>
</reference>
<accession>A0A9P0ZXH8</accession>
<keyword evidence="4" id="KW-1185">Reference proteome</keyword>
<dbReference type="CDD" id="cd04335">
    <property type="entry name" value="PrdX_deacylase"/>
    <property type="match status" value="1"/>
</dbReference>
<dbReference type="Proteomes" id="UP001152484">
    <property type="component" value="Unassembled WGS sequence"/>
</dbReference>
<dbReference type="OrthoDB" id="424586at2759"/>
<organism evidence="3 4">
    <name type="scientific">Cuscuta europaea</name>
    <name type="common">European dodder</name>
    <dbReference type="NCBI Taxonomy" id="41803"/>
    <lineage>
        <taxon>Eukaryota</taxon>
        <taxon>Viridiplantae</taxon>
        <taxon>Streptophyta</taxon>
        <taxon>Embryophyta</taxon>
        <taxon>Tracheophyta</taxon>
        <taxon>Spermatophyta</taxon>
        <taxon>Magnoliopsida</taxon>
        <taxon>eudicotyledons</taxon>
        <taxon>Gunneridae</taxon>
        <taxon>Pentapetalae</taxon>
        <taxon>asterids</taxon>
        <taxon>lamiids</taxon>
        <taxon>Solanales</taxon>
        <taxon>Convolvulaceae</taxon>
        <taxon>Cuscuteae</taxon>
        <taxon>Cuscuta</taxon>
        <taxon>Cuscuta subgen. Cuscuta</taxon>
    </lineage>
</organism>
<dbReference type="InterPro" id="IPR040285">
    <property type="entry name" value="ProX/PRXD1"/>
</dbReference>
<evidence type="ECO:0000259" key="2">
    <source>
        <dbReference type="Pfam" id="PF04073"/>
    </source>
</evidence>
<dbReference type="Gene3D" id="3.90.960.10">
    <property type="entry name" value="YbaK/aminoacyl-tRNA synthetase-associated domain"/>
    <property type="match status" value="1"/>
</dbReference>
<comment type="similarity">
    <text evidence="1">Belongs to the PRORSD1 family.</text>
</comment>
<dbReference type="EMBL" id="CAMAPE010000062">
    <property type="protein sequence ID" value="CAH9114031.1"/>
    <property type="molecule type" value="Genomic_DNA"/>
</dbReference>
<gene>
    <name evidence="3" type="ORF">CEURO_LOCUS20241</name>
</gene>
<dbReference type="Pfam" id="PF04073">
    <property type="entry name" value="tRNA_edit"/>
    <property type="match status" value="1"/>
</dbReference>
<dbReference type="SUPFAM" id="SSF55826">
    <property type="entry name" value="YbaK/ProRS associated domain"/>
    <property type="match status" value="1"/>
</dbReference>
<evidence type="ECO:0000313" key="3">
    <source>
        <dbReference type="EMBL" id="CAH9114031.1"/>
    </source>
</evidence>
<comment type="caution">
    <text evidence="3">The sequence shown here is derived from an EMBL/GenBank/DDBJ whole genome shotgun (WGS) entry which is preliminary data.</text>
</comment>
<feature type="domain" description="YbaK/aminoacyl-tRNA synthetase-associated" evidence="2">
    <location>
        <begin position="24"/>
        <end position="151"/>
    </location>
</feature>
<evidence type="ECO:0000313" key="4">
    <source>
        <dbReference type="Proteomes" id="UP001152484"/>
    </source>
</evidence>
<protein>
    <recommendedName>
        <fullName evidence="2">YbaK/aminoacyl-tRNA synthetase-associated domain-containing protein</fullName>
    </recommendedName>
</protein>
<sequence length="319" mass="35285">MGCSKEQLITYLKDLQIDFEQYEHPVVLTVEAQEKYVGHLNGALSKNLFLKDKKHRFYIVSALADTRIDLKILAQRLGLGKGGLRMAPEDSLTGILQVPLGCVTPFALYNESARGVSLLLDQGMRIKERCFFHPLSNDVTIAINTRDLDKFLSSIGKPSNYVDLEDNPPVGKDQPPDLAYVVPSDVPTLPDNIEKSATSVVPEKKDHVAADIKPEVKAKTAKTANNSKKDTLSNSLGSAPTFIDPDKFVEDILGKVSNVVLCEVNNENINQYGDQLGSIVSNNIKRNLRAEMQNIATMFKNTAYTDGFHAGIHSQRNRM</sequence>
<evidence type="ECO:0000256" key="1">
    <source>
        <dbReference type="ARBA" id="ARBA00010201"/>
    </source>
</evidence>
<dbReference type="InterPro" id="IPR007214">
    <property type="entry name" value="YbaK/aa-tRNA-synth-assoc-dom"/>
</dbReference>
<dbReference type="PANTHER" id="PTHR31423">
    <property type="entry name" value="YBAK DOMAIN-CONTAINING PROTEIN"/>
    <property type="match status" value="1"/>
</dbReference>
<dbReference type="GO" id="GO:0002161">
    <property type="term" value="F:aminoacyl-tRNA deacylase activity"/>
    <property type="evidence" value="ECO:0007669"/>
    <property type="project" value="InterPro"/>
</dbReference>
<proteinExistence type="inferred from homology"/>